<keyword evidence="2" id="KW-1185">Reference proteome</keyword>
<dbReference type="EMBL" id="JBJURJ010000022">
    <property type="protein sequence ID" value="MFM9331809.1"/>
    <property type="molecule type" value="Genomic_DNA"/>
</dbReference>
<accession>A0ACC7P6C7</accession>
<evidence type="ECO:0000313" key="2">
    <source>
        <dbReference type="Proteomes" id="UP001631969"/>
    </source>
</evidence>
<sequence>MELKNYWRAVKKRLWLILLCVAAATATTAFYTFDRYTPQYQASSKLVINQTFSNDSGVEIMDTGAMNNNIRLIETYKEIIRSSAIMEKVVAKYPELNATSDELIRTVNVYSVNNTQIMMISASGLAYERTAKIVNGVSEVFRSEIPRIMKINNVTLLTEAPMLNNPQPVNSPAISNMLLSFIIALLFSVGLVFLLEYMDDTIKTEDDILKVFDVPVLASVTAIEKKDMKRHTPLKAGEPYATLNR</sequence>
<dbReference type="Proteomes" id="UP001631969">
    <property type="component" value="Unassembled WGS sequence"/>
</dbReference>
<gene>
    <name evidence="1" type="ORF">ACI1P1_26265</name>
</gene>
<organism evidence="1 2">
    <name type="scientific">Paenibacillus mesotrionivorans</name>
    <dbReference type="NCBI Taxonomy" id="3160968"/>
    <lineage>
        <taxon>Bacteria</taxon>
        <taxon>Bacillati</taxon>
        <taxon>Bacillota</taxon>
        <taxon>Bacilli</taxon>
        <taxon>Bacillales</taxon>
        <taxon>Paenibacillaceae</taxon>
        <taxon>Paenibacillus</taxon>
    </lineage>
</organism>
<comment type="caution">
    <text evidence="1">The sequence shown here is derived from an EMBL/GenBank/DDBJ whole genome shotgun (WGS) entry which is preliminary data.</text>
</comment>
<protein>
    <submittedName>
        <fullName evidence="1">YveK family protein</fullName>
    </submittedName>
</protein>
<evidence type="ECO:0000313" key="1">
    <source>
        <dbReference type="EMBL" id="MFM9331809.1"/>
    </source>
</evidence>
<reference evidence="1" key="1">
    <citation type="submission" date="2024-12" db="EMBL/GenBank/DDBJ databases">
        <authorList>
            <person name="Wu N."/>
        </authorList>
    </citation>
    <scope>NUCLEOTIDE SEQUENCE</scope>
    <source>
        <strain evidence="1">P15</strain>
    </source>
</reference>
<name>A0ACC7P6C7_9BACL</name>
<proteinExistence type="predicted"/>